<keyword evidence="4 5" id="KW-0687">Ribonucleoprotein</keyword>
<gene>
    <name evidence="5" type="primary">rpmD</name>
    <name evidence="8" type="ORF">DFR64_0021</name>
</gene>
<dbReference type="InterPro" id="IPR005996">
    <property type="entry name" value="Ribosomal_uL30_bac-type"/>
</dbReference>
<evidence type="ECO:0000313" key="8">
    <source>
        <dbReference type="EMBL" id="REG10170.1"/>
    </source>
</evidence>
<dbReference type="HAMAP" id="MF_01371_B">
    <property type="entry name" value="Ribosomal_uL30_B"/>
    <property type="match status" value="1"/>
</dbReference>
<dbReference type="OrthoDB" id="9812790at2"/>
<evidence type="ECO:0000256" key="1">
    <source>
        <dbReference type="ARBA" id="ARBA00007594"/>
    </source>
</evidence>
<dbReference type="GO" id="GO:0006412">
    <property type="term" value="P:translation"/>
    <property type="evidence" value="ECO:0007669"/>
    <property type="project" value="UniProtKB-UniRule"/>
</dbReference>
<evidence type="ECO:0000256" key="5">
    <source>
        <dbReference type="HAMAP-Rule" id="MF_01371"/>
    </source>
</evidence>
<dbReference type="PANTHER" id="PTHR15892">
    <property type="entry name" value="MITOCHONDRIAL RIBOSOMAL PROTEIN L30"/>
    <property type="match status" value="1"/>
</dbReference>
<reference evidence="8 9" key="1">
    <citation type="submission" date="2018-08" db="EMBL/GenBank/DDBJ databases">
        <title>Genomic Encyclopedia of Type Strains, Phase IV (KMG-IV): sequencing the most valuable type-strain genomes for metagenomic binning, comparative biology and taxonomic classification.</title>
        <authorList>
            <person name="Goeker M."/>
        </authorList>
    </citation>
    <scope>NUCLEOTIDE SEQUENCE [LARGE SCALE GENOMIC DNA]</scope>
    <source>
        <strain evidence="8 9">DSM 23923</strain>
    </source>
</reference>
<dbReference type="CDD" id="cd01658">
    <property type="entry name" value="Ribosomal_L30"/>
    <property type="match status" value="1"/>
</dbReference>
<dbReference type="PANTHER" id="PTHR15892:SF2">
    <property type="entry name" value="LARGE RIBOSOMAL SUBUNIT PROTEIN UL30M"/>
    <property type="match status" value="1"/>
</dbReference>
<evidence type="ECO:0000256" key="2">
    <source>
        <dbReference type="ARBA" id="ARBA00011838"/>
    </source>
</evidence>
<dbReference type="InterPro" id="IPR018038">
    <property type="entry name" value="Ribosomal_uL30_CS"/>
</dbReference>
<dbReference type="SUPFAM" id="SSF55129">
    <property type="entry name" value="Ribosomal protein L30p/L7e"/>
    <property type="match status" value="1"/>
</dbReference>
<evidence type="ECO:0000256" key="4">
    <source>
        <dbReference type="ARBA" id="ARBA00023274"/>
    </source>
</evidence>
<evidence type="ECO:0000256" key="3">
    <source>
        <dbReference type="ARBA" id="ARBA00022980"/>
    </source>
</evidence>
<dbReference type="GO" id="GO:0022625">
    <property type="term" value="C:cytosolic large ribosomal subunit"/>
    <property type="evidence" value="ECO:0007669"/>
    <property type="project" value="TreeGrafter"/>
</dbReference>
<comment type="similarity">
    <text evidence="1 5 6">Belongs to the universal ribosomal protein uL30 family.</text>
</comment>
<feature type="domain" description="Large ribosomal subunit protein uL30-like ferredoxin-like fold" evidence="7">
    <location>
        <begin position="8"/>
        <end position="58"/>
    </location>
</feature>
<dbReference type="GO" id="GO:0003735">
    <property type="term" value="F:structural constituent of ribosome"/>
    <property type="evidence" value="ECO:0007669"/>
    <property type="project" value="InterPro"/>
</dbReference>
<dbReference type="RefSeq" id="WP_116223364.1">
    <property type="nucleotide sequence ID" value="NZ_AP018437.1"/>
</dbReference>
<keyword evidence="3 5" id="KW-0689">Ribosomal protein</keyword>
<dbReference type="InterPro" id="IPR036919">
    <property type="entry name" value="Ribo_uL30_ferredoxin-like_sf"/>
</dbReference>
<dbReference type="PIRSF" id="PIRSF002211">
    <property type="entry name" value="Ribosomal_L30_bac-type"/>
    <property type="match status" value="1"/>
</dbReference>
<dbReference type="FunFam" id="3.30.1390.20:FF:000001">
    <property type="entry name" value="50S ribosomal protein L30"/>
    <property type="match status" value="1"/>
</dbReference>
<organism evidence="8 9">
    <name type="scientific">Pelolinea submarina</name>
    <dbReference type="NCBI Taxonomy" id="913107"/>
    <lineage>
        <taxon>Bacteria</taxon>
        <taxon>Bacillati</taxon>
        <taxon>Chloroflexota</taxon>
        <taxon>Anaerolineae</taxon>
        <taxon>Anaerolineales</taxon>
        <taxon>Anaerolineaceae</taxon>
        <taxon>Pelolinea</taxon>
    </lineage>
</organism>
<dbReference type="NCBIfam" id="TIGR01308">
    <property type="entry name" value="rpmD_bact"/>
    <property type="match status" value="1"/>
</dbReference>
<dbReference type="InterPro" id="IPR016082">
    <property type="entry name" value="Ribosomal_uL30_ferredoxin-like"/>
</dbReference>
<dbReference type="PROSITE" id="PS00634">
    <property type="entry name" value="RIBOSOMAL_L30"/>
    <property type="match status" value="1"/>
</dbReference>
<comment type="caution">
    <text evidence="8">The sequence shown here is derived from an EMBL/GenBank/DDBJ whole genome shotgun (WGS) entry which is preliminary data.</text>
</comment>
<dbReference type="Gene3D" id="3.30.1390.20">
    <property type="entry name" value="Ribosomal protein L30, ferredoxin-like fold domain"/>
    <property type="match status" value="1"/>
</dbReference>
<accession>A0A3E0AJS7</accession>
<dbReference type="Proteomes" id="UP000256388">
    <property type="component" value="Unassembled WGS sequence"/>
</dbReference>
<dbReference type="AlphaFoldDB" id="A0A3E0AJS7"/>
<sequence length="65" mass="7362">MAKKEKMLKITLVRSPIGNTERHKSTVRALGLHKIGQTIEQKDSPTVRGMISKVNHLIKVEEVQE</sequence>
<proteinExistence type="inferred from homology"/>
<dbReference type="Pfam" id="PF00327">
    <property type="entry name" value="Ribosomal_L30"/>
    <property type="match status" value="1"/>
</dbReference>
<protein>
    <recommendedName>
        <fullName evidence="5">Large ribosomal subunit protein uL30</fullName>
    </recommendedName>
</protein>
<evidence type="ECO:0000313" key="9">
    <source>
        <dbReference type="Proteomes" id="UP000256388"/>
    </source>
</evidence>
<comment type="subunit">
    <text evidence="2 5">Part of the 50S ribosomal subunit.</text>
</comment>
<keyword evidence="9" id="KW-1185">Reference proteome</keyword>
<evidence type="ECO:0000259" key="7">
    <source>
        <dbReference type="Pfam" id="PF00327"/>
    </source>
</evidence>
<name>A0A3E0AJS7_9CHLR</name>
<evidence type="ECO:0000256" key="6">
    <source>
        <dbReference type="RuleBase" id="RU003734"/>
    </source>
</evidence>
<dbReference type="EMBL" id="QUMS01000001">
    <property type="protein sequence ID" value="REG10170.1"/>
    <property type="molecule type" value="Genomic_DNA"/>
</dbReference>